<keyword evidence="2 6" id="KW-0378">Hydrolase</keyword>
<dbReference type="RefSeq" id="WP_290265125.1">
    <property type="nucleotide sequence ID" value="NZ_JAUFQG010000006.1"/>
</dbReference>
<feature type="signal peptide" evidence="7">
    <location>
        <begin position="1"/>
        <end position="30"/>
    </location>
</feature>
<keyword evidence="4 6" id="KW-0326">Glycosidase</keyword>
<keyword evidence="10" id="KW-1185">Reference proteome</keyword>
<evidence type="ECO:0000256" key="5">
    <source>
        <dbReference type="RuleBase" id="RU003615"/>
    </source>
</evidence>
<comment type="catalytic activity">
    <reaction evidence="6">
        <text>Endohydrolysis of (1-&gt;4)-alpha-D-glucosidic linkages in polysaccharides containing three or more (1-&gt;4)-alpha-linked D-glucose units.</text>
        <dbReference type="EC" id="3.2.1.1"/>
    </reaction>
</comment>
<evidence type="ECO:0000313" key="10">
    <source>
        <dbReference type="Proteomes" id="UP001595840"/>
    </source>
</evidence>
<feature type="domain" description="Glycosyl hydrolase family 13 catalytic" evidence="8">
    <location>
        <begin position="31"/>
        <end position="385"/>
    </location>
</feature>
<dbReference type="PANTHER" id="PTHR43447">
    <property type="entry name" value="ALPHA-AMYLASE"/>
    <property type="match status" value="1"/>
</dbReference>
<comment type="similarity">
    <text evidence="1 5">Belongs to the glycosyl hydrolase 13 family.</text>
</comment>
<evidence type="ECO:0000256" key="7">
    <source>
        <dbReference type="SAM" id="SignalP"/>
    </source>
</evidence>
<protein>
    <recommendedName>
        <fullName evidence="6">Alpha-amylase</fullName>
        <ecNumber evidence="6">3.2.1.1</ecNumber>
    </recommendedName>
</protein>
<dbReference type="EMBL" id="JBHSCX010000015">
    <property type="protein sequence ID" value="MFC4363098.1"/>
    <property type="molecule type" value="Genomic_DNA"/>
</dbReference>
<keyword evidence="7" id="KW-0732">Signal</keyword>
<organism evidence="9 10">
    <name type="scientific">Simiduia curdlanivorans</name>
    <dbReference type="NCBI Taxonomy" id="1492769"/>
    <lineage>
        <taxon>Bacteria</taxon>
        <taxon>Pseudomonadati</taxon>
        <taxon>Pseudomonadota</taxon>
        <taxon>Gammaproteobacteria</taxon>
        <taxon>Cellvibrionales</taxon>
        <taxon>Cellvibrionaceae</taxon>
        <taxon>Simiduia</taxon>
    </lineage>
</organism>
<evidence type="ECO:0000313" key="9">
    <source>
        <dbReference type="EMBL" id="MFC4363098.1"/>
    </source>
</evidence>
<dbReference type="CDD" id="cd11315">
    <property type="entry name" value="AmyAc_bac1_AmyA"/>
    <property type="match status" value="1"/>
</dbReference>
<dbReference type="PRINTS" id="PR00110">
    <property type="entry name" value="ALPHAAMYLASE"/>
</dbReference>
<evidence type="ECO:0000256" key="3">
    <source>
        <dbReference type="ARBA" id="ARBA00023277"/>
    </source>
</evidence>
<dbReference type="Proteomes" id="UP001595840">
    <property type="component" value="Unassembled WGS sequence"/>
</dbReference>
<dbReference type="InterPro" id="IPR006046">
    <property type="entry name" value="Alpha_amylase"/>
</dbReference>
<evidence type="ECO:0000256" key="6">
    <source>
        <dbReference type="RuleBase" id="RU361134"/>
    </source>
</evidence>
<name>A0ABV8V5X2_9GAMM</name>
<evidence type="ECO:0000259" key="8">
    <source>
        <dbReference type="SMART" id="SM00642"/>
    </source>
</evidence>
<comment type="caution">
    <text evidence="9">The sequence shown here is derived from an EMBL/GenBank/DDBJ whole genome shotgun (WGS) entry which is preliminary data.</text>
</comment>
<gene>
    <name evidence="9" type="ORF">ACFOX3_12345</name>
</gene>
<dbReference type="EC" id="3.2.1.1" evidence="6"/>
<evidence type="ECO:0000256" key="1">
    <source>
        <dbReference type="ARBA" id="ARBA00008061"/>
    </source>
</evidence>
<dbReference type="SUPFAM" id="SSF51445">
    <property type="entry name" value="(Trans)glycosidases"/>
    <property type="match status" value="1"/>
</dbReference>
<sequence>MNKSLVNLSPRLFHLCTLLLFFCLAGPAKADVILHAFNWTYTDVKNKATEISNLGYKAVLVAPPLKSSKTGCQWWQRYQPQDWRVIDHCLGNKESFVAMVNALKAKGVVVYADIVLNHMANERNGATDFPGSAALTDYASNPTYWNKQKLFGNLDNGLLSSWDFHEAKCISDYNNVWQVQNWRLCGAYPDKGLPDLNPNSYVVESQRSYLQGLKNLGVKGFRVDAAKHMTNWHINQIFTASIKQGMHVFGEVITSGGTNTSDYQNYLGPYLNGTDHDAYDFPLLNAMRNALQPSGSMAALDNPYANGNALAGDRAVTMPITHDIPTNSGFRYLIMNSTDEHLAYAYVLGRRDGAPMVFSDKTGTDNNRWVDDYKQSDIKAMVKFHNRVKGQAQESVWADNCVVAFRRGKEGVVGINKCGEERWIKLNTNDKYYWYRNYVDTLTGDTFSIDASVKWIRIPARSARLWAAS</sequence>
<evidence type="ECO:0000256" key="2">
    <source>
        <dbReference type="ARBA" id="ARBA00022801"/>
    </source>
</evidence>
<dbReference type="Pfam" id="PF00128">
    <property type="entry name" value="Alpha-amylase"/>
    <property type="match status" value="1"/>
</dbReference>
<dbReference type="Gene3D" id="3.20.20.80">
    <property type="entry name" value="Glycosidases"/>
    <property type="match status" value="1"/>
</dbReference>
<dbReference type="InterPro" id="IPR006047">
    <property type="entry name" value="GH13_cat_dom"/>
</dbReference>
<keyword evidence="3 6" id="KW-0119">Carbohydrate metabolism</keyword>
<reference evidence="10" key="1">
    <citation type="journal article" date="2019" name="Int. J. Syst. Evol. Microbiol.">
        <title>The Global Catalogue of Microorganisms (GCM) 10K type strain sequencing project: providing services to taxonomists for standard genome sequencing and annotation.</title>
        <authorList>
            <consortium name="The Broad Institute Genomics Platform"/>
            <consortium name="The Broad Institute Genome Sequencing Center for Infectious Disease"/>
            <person name="Wu L."/>
            <person name="Ma J."/>
        </authorList>
    </citation>
    <scope>NUCLEOTIDE SEQUENCE [LARGE SCALE GENOMIC DNA]</scope>
    <source>
        <strain evidence="10">CECT 8570</strain>
    </source>
</reference>
<dbReference type="InterPro" id="IPR017853">
    <property type="entry name" value="GH"/>
</dbReference>
<feature type="chain" id="PRO_5045731118" description="Alpha-amylase" evidence="7">
    <location>
        <begin position="31"/>
        <end position="469"/>
    </location>
</feature>
<evidence type="ECO:0000256" key="4">
    <source>
        <dbReference type="ARBA" id="ARBA00023295"/>
    </source>
</evidence>
<proteinExistence type="inferred from homology"/>
<accession>A0ABV8V5X2</accession>
<dbReference type="SMART" id="SM00642">
    <property type="entry name" value="Aamy"/>
    <property type="match status" value="1"/>
</dbReference>